<dbReference type="Pfam" id="PF17900">
    <property type="entry name" value="Peptidase_M1_N"/>
    <property type="match status" value="1"/>
</dbReference>
<dbReference type="Gene3D" id="1.25.50.20">
    <property type="match status" value="1"/>
</dbReference>
<keyword evidence="11" id="KW-0472">Membrane</keyword>
<evidence type="ECO:0000256" key="4">
    <source>
        <dbReference type="ARBA" id="ARBA00022723"/>
    </source>
</evidence>
<evidence type="ECO:0000256" key="3">
    <source>
        <dbReference type="ARBA" id="ARBA00022670"/>
    </source>
</evidence>
<keyword evidence="6 9" id="KW-0862">Zinc</keyword>
<accession>A0A0D8XYS4</accession>
<evidence type="ECO:0000259" key="15">
    <source>
        <dbReference type="Pfam" id="PF17900"/>
    </source>
</evidence>
<dbReference type="Gene3D" id="1.10.390.10">
    <property type="entry name" value="Neutral Protease Domain 2"/>
    <property type="match status" value="1"/>
</dbReference>
<organism evidence="16 17">
    <name type="scientific">Dictyocaulus viviparus</name>
    <name type="common">Bovine lungworm</name>
    <dbReference type="NCBI Taxonomy" id="29172"/>
    <lineage>
        <taxon>Eukaryota</taxon>
        <taxon>Metazoa</taxon>
        <taxon>Ecdysozoa</taxon>
        <taxon>Nematoda</taxon>
        <taxon>Chromadorea</taxon>
        <taxon>Rhabditida</taxon>
        <taxon>Rhabditina</taxon>
        <taxon>Rhabditomorpha</taxon>
        <taxon>Strongyloidea</taxon>
        <taxon>Metastrongylidae</taxon>
        <taxon>Dictyocaulus</taxon>
    </lineage>
</organism>
<sequence>MSSIESSRSGQHAGASQGNSYEAEKVSTDGRNQTTVQCTPIQLVLLAFAVLAVIIISCILTYIFTSTPVQKITTGDRIVLVEVEKHPTEHHKPAAAELLLPSNLKPLHYDVTIKTYLPYYVTFPAEKNLTFDGKVNKKDVEIKQVLENDELEKVKFILSRKLQDNEQIKLELSYTGKISNTLGGLYQTTYLQEDGKSKIAAITQFEPTDARQMVPCFDEPKYKAKWTVTVIHPKGTRAISNGIETGEKKDKDGQWITTKFKTTPLMSSYLLAIFVSEFQYIEQKTKNGIRLRVWSRPEAKMMTQYALSGGIRCLEFYEQYFGINYPLEKQDMVALPDFAAGAMENWGLITYRESILLYDSKLYDTLSKQLVAMVVAHELSHQWFGNLVTMKWWDDLWLNEGFATMAHHIGADEISNHQMKMRDYFLLNSLSRALVADSLASSHPISLKIERASEIHDVFDSISYNKGASLLFMVSALITENNFKKAVTMGYPIVTVECFNSTTFKISQQRYKRNKKAQEPERYRNPIHGFKWDVPIWYQMLNEKVKQVWLKRDEPLYLPIMSPNTCKTPMVINADRYGFYRQNYDSNGWMTIIDQLNKKHEVFSSRTRNAIISDVFAAAEVDLVEYETVFRLLSYLKNEKEYLPWVQAISSLDQVVEIFGNEPESKYIKRYVMDLLMKMYNQIKLDDIAKDYENDNLFIKVSRDVLIMHAYCALGSDNCKKKFKELFDEHVMANCQKDNLASQCVSIAAPLRSHVYCYGVEIGGETAFEKVMELYKAERVQIESNRLLRALGCHRDVASLKLLLQLALDRTAAVIRLQDVAAVFQVVSRNIIGREFVFDYLIENWEKIYKR</sequence>
<feature type="domain" description="Aminopeptidase N-like N-terminal" evidence="15">
    <location>
        <begin position="128"/>
        <end position="270"/>
    </location>
</feature>
<keyword evidence="11" id="KW-1133">Transmembrane helix</keyword>
<evidence type="ECO:0000256" key="2">
    <source>
        <dbReference type="ARBA" id="ARBA00022438"/>
    </source>
</evidence>
<dbReference type="GO" id="GO:0016020">
    <property type="term" value="C:membrane"/>
    <property type="evidence" value="ECO:0007669"/>
    <property type="project" value="TreeGrafter"/>
</dbReference>
<dbReference type="GO" id="GO:0008270">
    <property type="term" value="F:zinc ion binding"/>
    <property type="evidence" value="ECO:0007669"/>
    <property type="project" value="UniProtKB-UniRule"/>
</dbReference>
<evidence type="ECO:0000259" key="13">
    <source>
        <dbReference type="Pfam" id="PF01433"/>
    </source>
</evidence>
<evidence type="ECO:0000256" key="5">
    <source>
        <dbReference type="ARBA" id="ARBA00022801"/>
    </source>
</evidence>
<dbReference type="InterPro" id="IPR042097">
    <property type="entry name" value="Aminopeptidase_N-like_N_sf"/>
</dbReference>
<dbReference type="InterPro" id="IPR050344">
    <property type="entry name" value="Peptidase_M1_aminopeptidases"/>
</dbReference>
<evidence type="ECO:0000256" key="7">
    <source>
        <dbReference type="ARBA" id="ARBA00023049"/>
    </source>
</evidence>
<dbReference type="GO" id="GO:0042277">
    <property type="term" value="F:peptide binding"/>
    <property type="evidence" value="ECO:0007669"/>
    <property type="project" value="TreeGrafter"/>
</dbReference>
<evidence type="ECO:0000256" key="11">
    <source>
        <dbReference type="RuleBase" id="RU364040"/>
    </source>
</evidence>
<keyword evidence="11" id="KW-0812">Transmembrane</keyword>
<dbReference type="InterPro" id="IPR045357">
    <property type="entry name" value="Aminopeptidase_N-like_N"/>
</dbReference>
<feature type="binding site" evidence="9">
    <location>
        <position position="400"/>
    </location>
    <ligand>
        <name>Zn(2+)</name>
        <dbReference type="ChEBI" id="CHEBI:29105"/>
        <note>catalytic</note>
    </ligand>
</feature>
<protein>
    <recommendedName>
        <fullName evidence="11">Aminopeptidase</fullName>
        <ecNumber evidence="11">3.4.11.-</ecNumber>
    </recommendedName>
</protein>
<evidence type="ECO:0000313" key="16">
    <source>
        <dbReference type="EMBL" id="KJH48909.1"/>
    </source>
</evidence>
<evidence type="ECO:0000256" key="8">
    <source>
        <dbReference type="PIRSR" id="PIRSR634016-1"/>
    </source>
</evidence>
<name>A0A0D8XYS4_DICVI</name>
<evidence type="ECO:0000256" key="1">
    <source>
        <dbReference type="ARBA" id="ARBA00010136"/>
    </source>
</evidence>
<keyword evidence="7 11" id="KW-0482">Metalloprotease</keyword>
<dbReference type="CDD" id="cd09601">
    <property type="entry name" value="M1_APN-Q_like"/>
    <property type="match status" value="1"/>
</dbReference>
<evidence type="ECO:0000256" key="9">
    <source>
        <dbReference type="PIRSR" id="PIRSR634016-3"/>
    </source>
</evidence>
<gene>
    <name evidence="16" type="ORF">DICVIV_04985</name>
</gene>
<dbReference type="GO" id="GO:0043171">
    <property type="term" value="P:peptide catabolic process"/>
    <property type="evidence" value="ECO:0007669"/>
    <property type="project" value="TreeGrafter"/>
</dbReference>
<dbReference type="MEROPS" id="M01.015"/>
<dbReference type="PRINTS" id="PR00756">
    <property type="entry name" value="ALADIPTASE"/>
</dbReference>
<keyword evidence="2 11" id="KW-0031">Aminopeptidase</keyword>
<feature type="domain" description="Peptidase M1 membrane alanine aminopeptidase" evidence="13">
    <location>
        <begin position="305"/>
        <end position="488"/>
    </location>
</feature>
<dbReference type="GO" id="GO:0005737">
    <property type="term" value="C:cytoplasm"/>
    <property type="evidence" value="ECO:0007669"/>
    <property type="project" value="TreeGrafter"/>
</dbReference>
<evidence type="ECO:0000259" key="14">
    <source>
        <dbReference type="Pfam" id="PF11838"/>
    </source>
</evidence>
<evidence type="ECO:0000256" key="12">
    <source>
        <dbReference type="SAM" id="MobiDB-lite"/>
    </source>
</evidence>
<feature type="transmembrane region" description="Helical" evidence="11">
    <location>
        <begin position="43"/>
        <end position="64"/>
    </location>
</feature>
<dbReference type="OrthoDB" id="10031169at2759"/>
<evidence type="ECO:0000313" key="17">
    <source>
        <dbReference type="Proteomes" id="UP000053766"/>
    </source>
</evidence>
<feature type="region of interest" description="Disordered" evidence="12">
    <location>
        <begin position="1"/>
        <end position="27"/>
    </location>
</feature>
<feature type="binding site" evidence="9">
    <location>
        <position position="381"/>
    </location>
    <ligand>
        <name>Zn(2+)</name>
        <dbReference type="ChEBI" id="CHEBI:29105"/>
        <note>catalytic</note>
    </ligand>
</feature>
<dbReference type="SUPFAM" id="SSF55486">
    <property type="entry name" value="Metalloproteases ('zincins'), catalytic domain"/>
    <property type="match status" value="1"/>
</dbReference>
<dbReference type="PANTHER" id="PTHR11533">
    <property type="entry name" value="PROTEASE M1 ZINC METALLOPROTEASE"/>
    <property type="match status" value="1"/>
</dbReference>
<evidence type="ECO:0000256" key="10">
    <source>
        <dbReference type="PIRSR" id="PIRSR634016-4"/>
    </source>
</evidence>
<dbReference type="FunFam" id="1.10.390.10:FF:000006">
    <property type="entry name" value="Puromycin-sensitive aminopeptidase"/>
    <property type="match status" value="1"/>
</dbReference>
<dbReference type="EC" id="3.4.11.-" evidence="11"/>
<dbReference type="GO" id="GO:0070006">
    <property type="term" value="F:metalloaminopeptidase activity"/>
    <property type="evidence" value="ECO:0007669"/>
    <property type="project" value="TreeGrafter"/>
</dbReference>
<dbReference type="InterPro" id="IPR001930">
    <property type="entry name" value="Peptidase_M1"/>
</dbReference>
<dbReference type="PANTHER" id="PTHR11533:SF301">
    <property type="entry name" value="AMINOPEPTIDASE"/>
    <property type="match status" value="1"/>
</dbReference>
<keyword evidence="17" id="KW-1185">Reference proteome</keyword>
<feature type="active site" description="Proton acceptor" evidence="8">
    <location>
        <position position="378"/>
    </location>
</feature>
<comment type="cofactor">
    <cofactor evidence="9 11">
        <name>Zn(2+)</name>
        <dbReference type="ChEBI" id="CHEBI:29105"/>
    </cofactor>
    <text evidence="9 11">Binds 1 zinc ion per subunit.</text>
</comment>
<feature type="site" description="Transition state stabilizer" evidence="10">
    <location>
        <position position="464"/>
    </location>
</feature>
<dbReference type="GO" id="GO:0006508">
    <property type="term" value="P:proteolysis"/>
    <property type="evidence" value="ECO:0007669"/>
    <property type="project" value="UniProtKB-KW"/>
</dbReference>
<keyword evidence="4 9" id="KW-0479">Metal-binding</keyword>
<keyword evidence="5 11" id="KW-0378">Hydrolase</keyword>
<dbReference type="SUPFAM" id="SSF63737">
    <property type="entry name" value="Leukotriene A4 hydrolase N-terminal domain"/>
    <property type="match status" value="1"/>
</dbReference>
<dbReference type="InterPro" id="IPR027268">
    <property type="entry name" value="Peptidase_M4/M1_CTD_sf"/>
</dbReference>
<dbReference type="InterPro" id="IPR034016">
    <property type="entry name" value="M1_APN-typ"/>
</dbReference>
<reference evidence="16 17" key="1">
    <citation type="submission" date="2013-11" db="EMBL/GenBank/DDBJ databases">
        <title>Draft genome of the bovine lungworm Dictyocaulus viviparus.</title>
        <authorList>
            <person name="Mitreva M."/>
        </authorList>
    </citation>
    <scope>NUCLEOTIDE SEQUENCE [LARGE SCALE GENOMIC DNA]</scope>
    <source>
        <strain evidence="16 17">HannoverDv2000</strain>
    </source>
</reference>
<comment type="similarity">
    <text evidence="1 11">Belongs to the peptidase M1 family.</text>
</comment>
<dbReference type="GO" id="GO:0005615">
    <property type="term" value="C:extracellular space"/>
    <property type="evidence" value="ECO:0007669"/>
    <property type="project" value="TreeGrafter"/>
</dbReference>
<proteinExistence type="inferred from homology"/>
<dbReference type="Proteomes" id="UP000053766">
    <property type="component" value="Unassembled WGS sequence"/>
</dbReference>
<keyword evidence="3 11" id="KW-0645">Protease</keyword>
<dbReference type="Gene3D" id="2.60.40.1910">
    <property type="match status" value="1"/>
</dbReference>
<dbReference type="STRING" id="29172.A0A0D8XYS4"/>
<dbReference type="InterPro" id="IPR024571">
    <property type="entry name" value="ERAP1-like_C_dom"/>
</dbReference>
<feature type="binding site" evidence="9">
    <location>
        <position position="377"/>
    </location>
    <ligand>
        <name>Zn(2+)</name>
        <dbReference type="ChEBI" id="CHEBI:29105"/>
        <note>catalytic</note>
    </ligand>
</feature>
<reference evidence="17" key="2">
    <citation type="journal article" date="2016" name="Sci. Rep.">
        <title>Dictyocaulus viviparus genome, variome and transcriptome elucidate lungworm biology and support future intervention.</title>
        <authorList>
            <person name="McNulty S.N."/>
            <person name="Strube C."/>
            <person name="Rosa B.A."/>
            <person name="Martin J.C."/>
            <person name="Tyagi R."/>
            <person name="Choi Y.J."/>
            <person name="Wang Q."/>
            <person name="Hallsworth Pepin K."/>
            <person name="Zhang X."/>
            <person name="Ozersky P."/>
            <person name="Wilson R.K."/>
            <person name="Sternberg P.W."/>
            <person name="Gasser R.B."/>
            <person name="Mitreva M."/>
        </authorList>
    </citation>
    <scope>NUCLEOTIDE SEQUENCE [LARGE SCALE GENOMIC DNA]</scope>
    <source>
        <strain evidence="17">HannoverDv2000</strain>
    </source>
</reference>
<dbReference type="Pfam" id="PF11838">
    <property type="entry name" value="ERAP1_C"/>
    <property type="match status" value="1"/>
</dbReference>
<dbReference type="AlphaFoldDB" id="A0A0D8XYS4"/>
<dbReference type="Gene3D" id="2.60.40.1730">
    <property type="entry name" value="tricorn interacting facor f3 domain"/>
    <property type="match status" value="1"/>
</dbReference>
<evidence type="ECO:0000256" key="6">
    <source>
        <dbReference type="ARBA" id="ARBA00022833"/>
    </source>
</evidence>
<dbReference type="EMBL" id="KN716252">
    <property type="protein sequence ID" value="KJH48909.1"/>
    <property type="molecule type" value="Genomic_DNA"/>
</dbReference>
<feature type="compositionally biased region" description="Polar residues" evidence="12">
    <location>
        <begin position="1"/>
        <end position="20"/>
    </location>
</feature>
<dbReference type="InterPro" id="IPR014782">
    <property type="entry name" value="Peptidase_M1_dom"/>
</dbReference>
<dbReference type="Pfam" id="PF01433">
    <property type="entry name" value="Peptidase_M1"/>
    <property type="match status" value="1"/>
</dbReference>
<feature type="domain" description="ERAP1-like C-terminal" evidence="14">
    <location>
        <begin position="571"/>
        <end position="851"/>
    </location>
</feature>